<dbReference type="SUPFAM" id="SSF51206">
    <property type="entry name" value="cAMP-binding domain-like"/>
    <property type="match status" value="1"/>
</dbReference>
<evidence type="ECO:0000313" key="3">
    <source>
        <dbReference type="Proteomes" id="UP000618240"/>
    </source>
</evidence>
<comment type="caution">
    <text evidence="2">The sequence shown here is derived from an EMBL/GenBank/DDBJ whole genome shotgun (WGS) entry which is preliminary data.</text>
</comment>
<feature type="domain" description="Cyclic nucleotide-binding" evidence="1">
    <location>
        <begin position="29"/>
        <end position="116"/>
    </location>
</feature>
<accession>A0ABS7ZXF5</accession>
<dbReference type="RefSeq" id="WP_225686557.1">
    <property type="nucleotide sequence ID" value="NZ_JAERSE020000001.1"/>
</dbReference>
<keyword evidence="3" id="KW-1185">Reference proteome</keyword>
<dbReference type="InterPro" id="IPR000595">
    <property type="entry name" value="cNMP-bd_dom"/>
</dbReference>
<organism evidence="2 3">
    <name type="scientific">Chryseobacterium tagetis</name>
    <dbReference type="NCBI Taxonomy" id="2801334"/>
    <lineage>
        <taxon>Bacteria</taxon>
        <taxon>Pseudomonadati</taxon>
        <taxon>Bacteroidota</taxon>
        <taxon>Flavobacteriia</taxon>
        <taxon>Flavobacteriales</taxon>
        <taxon>Weeksellaceae</taxon>
        <taxon>Chryseobacterium group</taxon>
        <taxon>Chryseobacterium</taxon>
    </lineage>
</organism>
<dbReference type="Gene3D" id="2.60.120.10">
    <property type="entry name" value="Jelly Rolls"/>
    <property type="match status" value="1"/>
</dbReference>
<name>A0ABS7ZXF5_9FLAO</name>
<dbReference type="InterPro" id="IPR014710">
    <property type="entry name" value="RmlC-like_jellyroll"/>
</dbReference>
<reference evidence="2 3" key="1">
    <citation type="submission" date="2021-09" db="EMBL/GenBank/DDBJ databases">
        <title>Genome sequencing and assembly of Chryseobacterium sp. RG1.</title>
        <authorList>
            <person name="Chhetri G."/>
        </authorList>
    </citation>
    <scope>NUCLEOTIDE SEQUENCE [LARGE SCALE GENOMIC DNA]</scope>
    <source>
        <strain evidence="2 3">RG1</strain>
    </source>
</reference>
<evidence type="ECO:0000259" key="1">
    <source>
        <dbReference type="Pfam" id="PF00027"/>
    </source>
</evidence>
<dbReference type="EMBL" id="JAERSE020000001">
    <property type="protein sequence ID" value="MCA6066411.1"/>
    <property type="molecule type" value="Genomic_DNA"/>
</dbReference>
<sequence length="188" mass="21765">MEFIKSILADTVGIKESSIQSLLELVTERKISKNEFLIQEGQTCNFVGFVKEGVLRSFVYSKVEEHNNDFYFPNTIACALTSFLTSEKTNCNIQALSDSTIFCLSRQQLDSIMSQNMEWLKLSKYISDTYFIRKCKRETTFLKDQALERFKLTLELFPNIEQLVSQYHIASYLGIKPQSLSRLKSSHR</sequence>
<evidence type="ECO:0000313" key="2">
    <source>
        <dbReference type="EMBL" id="MCA6066411.1"/>
    </source>
</evidence>
<dbReference type="Proteomes" id="UP000618240">
    <property type="component" value="Unassembled WGS sequence"/>
</dbReference>
<protein>
    <submittedName>
        <fullName evidence="2">Crp/Fnr family transcriptional regulator</fullName>
    </submittedName>
</protein>
<gene>
    <name evidence="2" type="ORF">JI747_004415</name>
</gene>
<proteinExistence type="predicted"/>
<dbReference type="InterPro" id="IPR018490">
    <property type="entry name" value="cNMP-bd_dom_sf"/>
</dbReference>
<dbReference type="Pfam" id="PF00027">
    <property type="entry name" value="cNMP_binding"/>
    <property type="match status" value="1"/>
</dbReference>